<dbReference type="Proteomes" id="UP000001449">
    <property type="component" value="Chromosome 20"/>
</dbReference>
<name>B8CEI3_THAPS</name>
<reference evidence="1 2" key="1">
    <citation type="journal article" date="2004" name="Science">
        <title>The genome of the diatom Thalassiosira pseudonana: ecology, evolution, and metabolism.</title>
        <authorList>
            <person name="Armbrust E.V."/>
            <person name="Berges J.A."/>
            <person name="Bowler C."/>
            <person name="Green B.R."/>
            <person name="Martinez D."/>
            <person name="Putnam N.H."/>
            <person name="Zhou S."/>
            <person name="Allen A.E."/>
            <person name="Apt K.E."/>
            <person name="Bechner M."/>
            <person name="Brzezinski M.A."/>
            <person name="Chaal B.K."/>
            <person name="Chiovitti A."/>
            <person name="Davis A.K."/>
            <person name="Demarest M.S."/>
            <person name="Detter J.C."/>
            <person name="Glavina T."/>
            <person name="Goodstein D."/>
            <person name="Hadi M.Z."/>
            <person name="Hellsten U."/>
            <person name="Hildebrand M."/>
            <person name="Jenkins B.D."/>
            <person name="Jurka J."/>
            <person name="Kapitonov V.V."/>
            <person name="Kroger N."/>
            <person name="Lau W.W."/>
            <person name="Lane T.W."/>
            <person name="Larimer F.W."/>
            <person name="Lippmeier J.C."/>
            <person name="Lucas S."/>
            <person name="Medina M."/>
            <person name="Montsant A."/>
            <person name="Obornik M."/>
            <person name="Parker M.S."/>
            <person name="Palenik B."/>
            <person name="Pazour G.J."/>
            <person name="Richardson P.M."/>
            <person name="Rynearson T.A."/>
            <person name="Saito M.A."/>
            <person name="Schwartz D.C."/>
            <person name="Thamatrakoln K."/>
            <person name="Valentin K."/>
            <person name="Vardi A."/>
            <person name="Wilkerson F.P."/>
            <person name="Rokhsar D.S."/>
        </authorList>
    </citation>
    <scope>NUCLEOTIDE SEQUENCE [LARGE SCALE GENOMIC DNA]</scope>
    <source>
        <strain evidence="1 2">CCMP1335</strain>
    </source>
</reference>
<organism evidence="1 2">
    <name type="scientific">Thalassiosira pseudonana</name>
    <name type="common">Marine diatom</name>
    <name type="synonym">Cyclotella nana</name>
    <dbReference type="NCBI Taxonomy" id="35128"/>
    <lineage>
        <taxon>Eukaryota</taxon>
        <taxon>Sar</taxon>
        <taxon>Stramenopiles</taxon>
        <taxon>Ochrophyta</taxon>
        <taxon>Bacillariophyta</taxon>
        <taxon>Coscinodiscophyceae</taxon>
        <taxon>Thalassiosirophycidae</taxon>
        <taxon>Thalassiosirales</taxon>
        <taxon>Thalassiosiraceae</taxon>
        <taxon>Thalassiosira</taxon>
    </lineage>
</organism>
<evidence type="ECO:0000313" key="1">
    <source>
        <dbReference type="EMBL" id="EED87908.1"/>
    </source>
</evidence>
<dbReference type="InParanoid" id="B8CEI3"/>
<keyword evidence="2" id="KW-1185">Reference proteome</keyword>
<proteinExistence type="predicted"/>
<dbReference type="GeneID" id="7447809"/>
<evidence type="ECO:0000313" key="2">
    <source>
        <dbReference type="Proteomes" id="UP000001449"/>
    </source>
</evidence>
<sequence>MSQLLQDKIFDNYCKVHFLVVNHLHRLTLDANREVLDAAQGETIAIEAWYQFHNLINFAQNELSKNIGTTTVNTSEGSPITGINAILFDVHGYAGKDWVDVFGSPLVQWAYRMNDGPSLETCPLDDRSSGTIGTLTHARWRKFSEGSFCRCIEYCCNEFPG</sequence>
<dbReference type="AlphaFoldDB" id="B8CEI3"/>
<dbReference type="PaxDb" id="35128-Thaps11431"/>
<dbReference type="KEGG" id="tps:THAPSDRAFT_11431"/>
<dbReference type="EMBL" id="CM000652">
    <property type="protein sequence ID" value="EED87908.1"/>
    <property type="molecule type" value="Genomic_DNA"/>
</dbReference>
<accession>B8CEI3</accession>
<dbReference type="HOGENOM" id="CLU_1647174_0_0_1"/>
<dbReference type="RefSeq" id="XP_002294548.1">
    <property type="nucleotide sequence ID" value="XM_002294512.1"/>
</dbReference>
<reference evidence="1 2" key="2">
    <citation type="journal article" date="2008" name="Nature">
        <title>The Phaeodactylum genome reveals the evolutionary history of diatom genomes.</title>
        <authorList>
            <person name="Bowler C."/>
            <person name="Allen A.E."/>
            <person name="Badger J.H."/>
            <person name="Grimwood J."/>
            <person name="Jabbari K."/>
            <person name="Kuo A."/>
            <person name="Maheswari U."/>
            <person name="Martens C."/>
            <person name="Maumus F."/>
            <person name="Otillar R.P."/>
            <person name="Rayko E."/>
            <person name="Salamov A."/>
            <person name="Vandepoele K."/>
            <person name="Beszteri B."/>
            <person name="Gruber A."/>
            <person name="Heijde M."/>
            <person name="Katinka M."/>
            <person name="Mock T."/>
            <person name="Valentin K."/>
            <person name="Verret F."/>
            <person name="Berges J.A."/>
            <person name="Brownlee C."/>
            <person name="Cadoret J.P."/>
            <person name="Chiovitti A."/>
            <person name="Choi C.J."/>
            <person name="Coesel S."/>
            <person name="De Martino A."/>
            <person name="Detter J.C."/>
            <person name="Durkin C."/>
            <person name="Falciatore A."/>
            <person name="Fournet J."/>
            <person name="Haruta M."/>
            <person name="Huysman M.J."/>
            <person name="Jenkins B.D."/>
            <person name="Jiroutova K."/>
            <person name="Jorgensen R.E."/>
            <person name="Joubert Y."/>
            <person name="Kaplan A."/>
            <person name="Kroger N."/>
            <person name="Kroth P.G."/>
            <person name="La Roche J."/>
            <person name="Lindquist E."/>
            <person name="Lommer M."/>
            <person name="Martin-Jezequel V."/>
            <person name="Lopez P.J."/>
            <person name="Lucas S."/>
            <person name="Mangogna M."/>
            <person name="McGinnis K."/>
            <person name="Medlin L.K."/>
            <person name="Montsant A."/>
            <person name="Oudot-Le Secq M.P."/>
            <person name="Napoli C."/>
            <person name="Obornik M."/>
            <person name="Parker M.S."/>
            <person name="Petit J.L."/>
            <person name="Porcel B.M."/>
            <person name="Poulsen N."/>
            <person name="Robison M."/>
            <person name="Rychlewski L."/>
            <person name="Rynearson T.A."/>
            <person name="Schmutz J."/>
            <person name="Shapiro H."/>
            <person name="Siaut M."/>
            <person name="Stanley M."/>
            <person name="Sussman M.R."/>
            <person name="Taylor A.R."/>
            <person name="Vardi A."/>
            <person name="von Dassow P."/>
            <person name="Vyverman W."/>
            <person name="Willis A."/>
            <person name="Wyrwicz L.S."/>
            <person name="Rokhsar D.S."/>
            <person name="Weissenbach J."/>
            <person name="Armbrust E.V."/>
            <person name="Green B.R."/>
            <person name="Van de Peer Y."/>
            <person name="Grigoriev I.V."/>
        </authorList>
    </citation>
    <scope>NUCLEOTIDE SEQUENCE [LARGE SCALE GENOMIC DNA]</scope>
    <source>
        <strain evidence="1 2">CCMP1335</strain>
    </source>
</reference>
<protein>
    <submittedName>
        <fullName evidence="1">Uncharacterized protein</fullName>
    </submittedName>
</protein>
<gene>
    <name evidence="1" type="ORF">THAPSDRAFT_11431</name>
</gene>